<dbReference type="Proteomes" id="UP001221142">
    <property type="component" value="Unassembled WGS sequence"/>
</dbReference>
<sequence>MGQYWKIINLDKRETFGCTGKLGAWFFDDSGWLLNSLADPPELPGSTFVKLPNEMIREIFSHLEDIEDILYLSMTCQPMWGLGRHFDYLKNEDIPESLLTPEEREHFGAYESLYQYPFTEVNACTRFWDPLITYNLIGAPSAFIELITPNILRNLSRKQYVPKSALWDWRVKTVPTMKEAEGVCNNEIVLSRICLSSDPSISMSYEGDLHRGAWAGDRFDFDDEEWLDELEEGNGWTDVSDEILKEVEAIWRSEYGG</sequence>
<dbReference type="Pfam" id="PF00646">
    <property type="entry name" value="F-box"/>
    <property type="match status" value="1"/>
</dbReference>
<dbReference type="EMBL" id="JARKIF010000003">
    <property type="protein sequence ID" value="KAJ7644684.1"/>
    <property type="molecule type" value="Genomic_DNA"/>
</dbReference>
<accession>A0AAD7CC76</accession>
<evidence type="ECO:0000313" key="2">
    <source>
        <dbReference type="EMBL" id="KAJ7644684.1"/>
    </source>
</evidence>
<dbReference type="InterPro" id="IPR036047">
    <property type="entry name" value="F-box-like_dom_sf"/>
</dbReference>
<evidence type="ECO:0000259" key="1">
    <source>
        <dbReference type="Pfam" id="PF00646"/>
    </source>
</evidence>
<dbReference type="InterPro" id="IPR001810">
    <property type="entry name" value="F-box_dom"/>
</dbReference>
<dbReference type="CDD" id="cd09917">
    <property type="entry name" value="F-box_SF"/>
    <property type="match status" value="1"/>
</dbReference>
<protein>
    <recommendedName>
        <fullName evidence="1">F-box domain-containing protein</fullName>
    </recommendedName>
</protein>
<dbReference type="AlphaFoldDB" id="A0AAD7CC76"/>
<name>A0AAD7CC76_9AGAR</name>
<keyword evidence="3" id="KW-1185">Reference proteome</keyword>
<comment type="caution">
    <text evidence="2">The sequence shown here is derived from an EMBL/GenBank/DDBJ whole genome shotgun (WGS) entry which is preliminary data.</text>
</comment>
<feature type="domain" description="F-box" evidence="1">
    <location>
        <begin position="50"/>
        <end position="76"/>
    </location>
</feature>
<evidence type="ECO:0000313" key="3">
    <source>
        <dbReference type="Proteomes" id="UP001221142"/>
    </source>
</evidence>
<gene>
    <name evidence="2" type="ORF">FB45DRAFT_999645</name>
</gene>
<organism evidence="2 3">
    <name type="scientific">Roridomyces roridus</name>
    <dbReference type="NCBI Taxonomy" id="1738132"/>
    <lineage>
        <taxon>Eukaryota</taxon>
        <taxon>Fungi</taxon>
        <taxon>Dikarya</taxon>
        <taxon>Basidiomycota</taxon>
        <taxon>Agaricomycotina</taxon>
        <taxon>Agaricomycetes</taxon>
        <taxon>Agaricomycetidae</taxon>
        <taxon>Agaricales</taxon>
        <taxon>Marasmiineae</taxon>
        <taxon>Mycenaceae</taxon>
        <taxon>Roridomyces</taxon>
    </lineage>
</organism>
<dbReference type="SUPFAM" id="SSF81383">
    <property type="entry name" value="F-box domain"/>
    <property type="match status" value="1"/>
</dbReference>
<proteinExistence type="predicted"/>
<reference evidence="2" key="1">
    <citation type="submission" date="2023-03" db="EMBL/GenBank/DDBJ databases">
        <title>Massive genome expansion in bonnet fungi (Mycena s.s.) driven by repeated elements and novel gene families across ecological guilds.</title>
        <authorList>
            <consortium name="Lawrence Berkeley National Laboratory"/>
            <person name="Harder C.B."/>
            <person name="Miyauchi S."/>
            <person name="Viragh M."/>
            <person name="Kuo A."/>
            <person name="Thoen E."/>
            <person name="Andreopoulos B."/>
            <person name="Lu D."/>
            <person name="Skrede I."/>
            <person name="Drula E."/>
            <person name="Henrissat B."/>
            <person name="Morin E."/>
            <person name="Kohler A."/>
            <person name="Barry K."/>
            <person name="LaButti K."/>
            <person name="Morin E."/>
            <person name="Salamov A."/>
            <person name="Lipzen A."/>
            <person name="Mereny Z."/>
            <person name="Hegedus B."/>
            <person name="Baldrian P."/>
            <person name="Stursova M."/>
            <person name="Weitz H."/>
            <person name="Taylor A."/>
            <person name="Grigoriev I.V."/>
            <person name="Nagy L.G."/>
            <person name="Martin F."/>
            <person name="Kauserud H."/>
        </authorList>
    </citation>
    <scope>NUCLEOTIDE SEQUENCE</scope>
    <source>
        <strain evidence="2">9284</strain>
    </source>
</reference>